<dbReference type="GO" id="GO:0043957">
    <property type="term" value="F:acryloyl-CoA reductase (NADPH) activity"/>
    <property type="evidence" value="ECO:0007669"/>
    <property type="project" value="TreeGrafter"/>
</dbReference>
<dbReference type="RefSeq" id="WP_038018008.1">
    <property type="nucleotide sequence ID" value="NZ_JPKR02000004.1"/>
</dbReference>
<dbReference type="InterPro" id="IPR051397">
    <property type="entry name" value="Zn-ADH-like_protein"/>
</dbReference>
<dbReference type="InterPro" id="IPR013154">
    <property type="entry name" value="ADH-like_N"/>
</dbReference>
<dbReference type="InterPro" id="IPR036291">
    <property type="entry name" value="NAD(P)-bd_dom_sf"/>
</dbReference>
<feature type="domain" description="Enoyl reductase (ER)" evidence="1">
    <location>
        <begin position="13"/>
        <end position="324"/>
    </location>
</feature>
<dbReference type="STRING" id="642227.HA49_06365"/>
<dbReference type="Pfam" id="PF00107">
    <property type="entry name" value="ADH_zinc_N"/>
    <property type="match status" value="1"/>
</dbReference>
<proteinExistence type="predicted"/>
<dbReference type="CDD" id="cd08288">
    <property type="entry name" value="MDR_yhdh"/>
    <property type="match status" value="1"/>
</dbReference>
<reference evidence="2" key="1">
    <citation type="submission" date="2014-12" db="EMBL/GenBank/DDBJ databases">
        <title>The draft genome of the Tatumella morbirosei type strain, LMG23360T isolated from pineapple rot.</title>
        <authorList>
            <person name="Smits T.H."/>
            <person name="Palmer M."/>
            <person name="Venter S.N."/>
            <person name="Duffy B."/>
            <person name="Steenkamp E.T."/>
            <person name="Chan W.Y."/>
            <person name="Coutinho T.A."/>
            <person name="Coetzee M.P."/>
            <person name="De Maayer P."/>
        </authorList>
    </citation>
    <scope>NUCLEOTIDE SEQUENCE [LARGE SCALE GENOMIC DNA]</scope>
    <source>
        <strain evidence="2">LMG 23360</strain>
    </source>
</reference>
<dbReference type="SMART" id="SM00829">
    <property type="entry name" value="PKS_ER"/>
    <property type="match status" value="1"/>
</dbReference>
<dbReference type="InterPro" id="IPR011032">
    <property type="entry name" value="GroES-like_sf"/>
</dbReference>
<accession>A0A095TDB8</accession>
<dbReference type="Gene3D" id="3.90.180.10">
    <property type="entry name" value="Medium-chain alcohol dehydrogenases, catalytic domain"/>
    <property type="match status" value="1"/>
</dbReference>
<dbReference type="SUPFAM" id="SSF51735">
    <property type="entry name" value="NAD(P)-binding Rossmann-fold domains"/>
    <property type="match status" value="1"/>
</dbReference>
<evidence type="ECO:0000313" key="2">
    <source>
        <dbReference type="EMBL" id="KGD74906.1"/>
    </source>
</evidence>
<dbReference type="SUPFAM" id="SSF50129">
    <property type="entry name" value="GroES-like"/>
    <property type="match status" value="1"/>
</dbReference>
<sequence>MFQAILIEKDEQGYRTTLSQLHESQLPPATVSLNVLYSSLNYKDALAIVNRAPVVRTFPMVPGIDFVGEVTASQHPQWKSGDLAILTGWGVGENHWGGLAEKAAVEGDWLVPVPAALPPVSTMAIGTAGLTAMLCLMALEKQGITPAEGEVLVTGASGGVGSFAVWLLAQAGYQVVASTGRQDDEDYLTGTLGASRTISRDRLNQPGKPLAKEQWAAAIDTVGSHTLSNVLAATVRNGVVAACGMAQGLDLPASVAPFILRGVTLTGVDSVMCPLAQRREAWQRLAEVYDATTFEEIARVIPLAAAIGGADDLLNGQVRGRLIVNCQPSADNASSGQ</sequence>
<protein>
    <recommendedName>
        <fullName evidence="1">Enoyl reductase (ER) domain-containing protein</fullName>
    </recommendedName>
</protein>
<dbReference type="AlphaFoldDB" id="A0A095TDB8"/>
<dbReference type="eggNOG" id="COG0604">
    <property type="taxonomic scope" value="Bacteria"/>
</dbReference>
<dbReference type="NCBIfam" id="TIGR02823">
    <property type="entry name" value="oxido_YhdH"/>
    <property type="match status" value="1"/>
</dbReference>
<dbReference type="InterPro" id="IPR020843">
    <property type="entry name" value="ER"/>
</dbReference>
<dbReference type="InterPro" id="IPR014188">
    <property type="entry name" value="Acrylyl-CoA_reductase_AcuI"/>
</dbReference>
<dbReference type="PANTHER" id="PTHR43677">
    <property type="entry name" value="SHORT-CHAIN DEHYDROGENASE/REDUCTASE"/>
    <property type="match status" value="1"/>
</dbReference>
<dbReference type="InterPro" id="IPR013149">
    <property type="entry name" value="ADH-like_C"/>
</dbReference>
<dbReference type="Gene3D" id="3.40.50.720">
    <property type="entry name" value="NAD(P)-binding Rossmann-like Domain"/>
    <property type="match status" value="1"/>
</dbReference>
<dbReference type="Pfam" id="PF08240">
    <property type="entry name" value="ADH_N"/>
    <property type="match status" value="1"/>
</dbReference>
<keyword evidence="3" id="KW-1185">Reference proteome</keyword>
<organism evidence="2 3">
    <name type="scientific">Tatumella morbirosei</name>
    <dbReference type="NCBI Taxonomy" id="642227"/>
    <lineage>
        <taxon>Bacteria</taxon>
        <taxon>Pseudomonadati</taxon>
        <taxon>Pseudomonadota</taxon>
        <taxon>Gammaproteobacteria</taxon>
        <taxon>Enterobacterales</taxon>
        <taxon>Erwiniaceae</taxon>
        <taxon>Tatumella</taxon>
    </lineage>
</organism>
<evidence type="ECO:0000259" key="1">
    <source>
        <dbReference type="SMART" id="SM00829"/>
    </source>
</evidence>
<evidence type="ECO:0000313" key="3">
    <source>
        <dbReference type="Proteomes" id="UP000029577"/>
    </source>
</evidence>
<dbReference type="OrthoDB" id="9782155at2"/>
<dbReference type="EMBL" id="JPKR02000004">
    <property type="protein sequence ID" value="KGD74906.1"/>
    <property type="molecule type" value="Genomic_DNA"/>
</dbReference>
<comment type="caution">
    <text evidence="2">The sequence shown here is derived from an EMBL/GenBank/DDBJ whole genome shotgun (WGS) entry which is preliminary data.</text>
</comment>
<dbReference type="Proteomes" id="UP000029577">
    <property type="component" value="Unassembled WGS sequence"/>
</dbReference>
<gene>
    <name evidence="2" type="ORF">HA49_06365</name>
</gene>
<name>A0A095TDB8_9GAMM</name>
<dbReference type="PANTHER" id="PTHR43677:SF1">
    <property type="entry name" value="ACRYLYL-COA REDUCTASE ACUI-RELATED"/>
    <property type="match status" value="1"/>
</dbReference>